<dbReference type="STRING" id="667725.A0A0L0G4R3"/>
<dbReference type="GO" id="GO:0006261">
    <property type="term" value="P:DNA-templated DNA replication"/>
    <property type="evidence" value="ECO:0007669"/>
    <property type="project" value="TreeGrafter"/>
</dbReference>
<keyword evidence="6" id="KW-0238">DNA-binding</keyword>
<dbReference type="EMBL" id="KQ241809">
    <property type="protein sequence ID" value="KNC83791.1"/>
    <property type="molecule type" value="Genomic_DNA"/>
</dbReference>
<keyword evidence="3" id="KW-0808">Transferase</keyword>
<sequence length="244" mass="27185">MCWPRKSRWPSARLSTIDDLDFAYEPEEFDENELVAAKYEGACVLEPVPGLYYNVLQYDFDSLYPSVLMAYNICYSTYLSTEPPPNMVPQMYHTVKWTSKGGDENIHHFLKEPEGIVPKLLRDLLGVRKAVKKILKSTELYTVQYNVLDKRQQALKVCANSIYGVLGVQKHGMLPLNEGASSCTALGRMSLGIAVAKFEELGATVVYGDTDSCYVTFNGIAADNFPALWAPATATEKALEACFP</sequence>
<dbReference type="Proteomes" id="UP000054560">
    <property type="component" value="Unassembled WGS sequence"/>
</dbReference>
<dbReference type="PRINTS" id="PR00106">
    <property type="entry name" value="DNAPOLB"/>
</dbReference>
<evidence type="ECO:0000313" key="10">
    <source>
        <dbReference type="Proteomes" id="UP000054560"/>
    </source>
</evidence>
<feature type="domain" description="DNA-directed DNA polymerase family B multifunctional" evidence="8">
    <location>
        <begin position="36"/>
        <end position="223"/>
    </location>
</feature>
<dbReference type="Gene3D" id="3.90.1600.10">
    <property type="entry name" value="Palm domain of DNA polymerase"/>
    <property type="match status" value="1"/>
</dbReference>
<dbReference type="Pfam" id="PF00136">
    <property type="entry name" value="DNA_pol_B"/>
    <property type="match status" value="1"/>
</dbReference>
<dbReference type="GO" id="GO:0000166">
    <property type="term" value="F:nucleotide binding"/>
    <property type="evidence" value="ECO:0007669"/>
    <property type="project" value="InterPro"/>
</dbReference>
<evidence type="ECO:0000256" key="4">
    <source>
        <dbReference type="ARBA" id="ARBA00022695"/>
    </source>
</evidence>
<comment type="catalytic activity">
    <reaction evidence="7">
        <text>DNA(n) + a 2'-deoxyribonucleoside 5'-triphosphate = DNA(n+1) + diphosphate</text>
        <dbReference type="Rhea" id="RHEA:22508"/>
        <dbReference type="Rhea" id="RHEA-COMP:17339"/>
        <dbReference type="Rhea" id="RHEA-COMP:17340"/>
        <dbReference type="ChEBI" id="CHEBI:33019"/>
        <dbReference type="ChEBI" id="CHEBI:61560"/>
        <dbReference type="ChEBI" id="CHEBI:173112"/>
        <dbReference type="EC" id="2.7.7.7"/>
    </reaction>
</comment>
<dbReference type="InterPro" id="IPR023211">
    <property type="entry name" value="DNA_pol_palm_dom_sf"/>
</dbReference>
<dbReference type="eggNOG" id="KOG0969">
    <property type="taxonomic scope" value="Eukaryota"/>
</dbReference>
<dbReference type="GeneID" id="25904471"/>
<evidence type="ECO:0000259" key="8">
    <source>
        <dbReference type="Pfam" id="PF00136"/>
    </source>
</evidence>
<dbReference type="InterPro" id="IPR006134">
    <property type="entry name" value="DNA-dir_DNA_pol_B_multi_dom"/>
</dbReference>
<evidence type="ECO:0000256" key="3">
    <source>
        <dbReference type="ARBA" id="ARBA00022679"/>
    </source>
</evidence>
<dbReference type="SUPFAM" id="SSF56672">
    <property type="entry name" value="DNA/RNA polymerases"/>
    <property type="match status" value="1"/>
</dbReference>
<dbReference type="InterPro" id="IPR050240">
    <property type="entry name" value="DNA_pol_type-B"/>
</dbReference>
<protein>
    <recommendedName>
        <fullName evidence="2">DNA-directed DNA polymerase</fullName>
        <ecNumber evidence="2">2.7.7.7</ecNumber>
    </recommendedName>
</protein>
<evidence type="ECO:0000256" key="6">
    <source>
        <dbReference type="ARBA" id="ARBA00023125"/>
    </source>
</evidence>
<dbReference type="AlphaFoldDB" id="A0A0L0G4R3"/>
<reference evidence="9 10" key="1">
    <citation type="submission" date="2011-02" db="EMBL/GenBank/DDBJ databases">
        <title>The Genome Sequence of Sphaeroforma arctica JP610.</title>
        <authorList>
            <consortium name="The Broad Institute Genome Sequencing Platform"/>
            <person name="Russ C."/>
            <person name="Cuomo C."/>
            <person name="Young S.K."/>
            <person name="Zeng Q."/>
            <person name="Gargeya S."/>
            <person name="Alvarado L."/>
            <person name="Berlin A."/>
            <person name="Chapman S.B."/>
            <person name="Chen Z."/>
            <person name="Freedman E."/>
            <person name="Gellesch M."/>
            <person name="Goldberg J."/>
            <person name="Griggs A."/>
            <person name="Gujja S."/>
            <person name="Heilman E."/>
            <person name="Heiman D."/>
            <person name="Howarth C."/>
            <person name="Mehta T."/>
            <person name="Neiman D."/>
            <person name="Pearson M."/>
            <person name="Roberts A."/>
            <person name="Saif S."/>
            <person name="Shea T."/>
            <person name="Shenoy N."/>
            <person name="Sisk P."/>
            <person name="Stolte C."/>
            <person name="Sykes S."/>
            <person name="White J."/>
            <person name="Yandava C."/>
            <person name="Burger G."/>
            <person name="Gray M.W."/>
            <person name="Holland P.W.H."/>
            <person name="King N."/>
            <person name="Lang F.B.F."/>
            <person name="Roger A.J."/>
            <person name="Ruiz-Trillo I."/>
            <person name="Haas B."/>
            <person name="Nusbaum C."/>
            <person name="Birren B."/>
        </authorList>
    </citation>
    <scope>NUCLEOTIDE SEQUENCE [LARGE SCALE GENOMIC DNA]</scope>
    <source>
        <strain evidence="9 10">JP610</strain>
    </source>
</reference>
<dbReference type="RefSeq" id="XP_014157693.1">
    <property type="nucleotide sequence ID" value="XM_014302218.1"/>
</dbReference>
<keyword evidence="5" id="KW-0239">DNA-directed DNA polymerase</keyword>
<organism evidence="9 10">
    <name type="scientific">Sphaeroforma arctica JP610</name>
    <dbReference type="NCBI Taxonomy" id="667725"/>
    <lineage>
        <taxon>Eukaryota</taxon>
        <taxon>Ichthyosporea</taxon>
        <taxon>Ichthyophonida</taxon>
        <taxon>Sphaeroforma</taxon>
    </lineage>
</organism>
<dbReference type="PANTHER" id="PTHR10322:SF23">
    <property type="entry name" value="DNA POLYMERASE DELTA CATALYTIC SUBUNIT"/>
    <property type="match status" value="1"/>
</dbReference>
<name>A0A0L0G4R3_9EUKA</name>
<dbReference type="PROSITE" id="PS00116">
    <property type="entry name" value="DNA_POLYMERASE_B"/>
    <property type="match status" value="1"/>
</dbReference>
<dbReference type="Gene3D" id="1.10.287.690">
    <property type="entry name" value="Helix hairpin bin"/>
    <property type="match status" value="1"/>
</dbReference>
<proteinExistence type="inferred from homology"/>
<dbReference type="GO" id="GO:0003677">
    <property type="term" value="F:DNA binding"/>
    <property type="evidence" value="ECO:0007669"/>
    <property type="project" value="UniProtKB-KW"/>
</dbReference>
<dbReference type="InterPro" id="IPR017964">
    <property type="entry name" value="DNA-dir_DNA_pol_B_CS"/>
</dbReference>
<dbReference type="EC" id="2.7.7.7" evidence="2"/>
<keyword evidence="10" id="KW-1185">Reference proteome</keyword>
<evidence type="ECO:0000313" key="9">
    <source>
        <dbReference type="EMBL" id="KNC83791.1"/>
    </source>
</evidence>
<dbReference type="GO" id="GO:0003887">
    <property type="term" value="F:DNA-directed DNA polymerase activity"/>
    <property type="evidence" value="ECO:0007669"/>
    <property type="project" value="UniProtKB-KW"/>
</dbReference>
<gene>
    <name evidence="9" type="ORF">SARC_03967</name>
</gene>
<dbReference type="PANTHER" id="PTHR10322">
    <property type="entry name" value="DNA POLYMERASE CATALYTIC SUBUNIT"/>
    <property type="match status" value="1"/>
</dbReference>
<evidence type="ECO:0000256" key="2">
    <source>
        <dbReference type="ARBA" id="ARBA00012417"/>
    </source>
</evidence>
<keyword evidence="4" id="KW-0548">Nucleotidyltransferase</keyword>
<dbReference type="InterPro" id="IPR006172">
    <property type="entry name" value="DNA-dir_DNA_pol_B"/>
</dbReference>
<evidence type="ECO:0000256" key="5">
    <source>
        <dbReference type="ARBA" id="ARBA00022932"/>
    </source>
</evidence>
<comment type="similarity">
    <text evidence="1">Belongs to the DNA polymerase type-B family.</text>
</comment>
<accession>A0A0L0G4R3</accession>
<evidence type="ECO:0000256" key="1">
    <source>
        <dbReference type="ARBA" id="ARBA00005755"/>
    </source>
</evidence>
<dbReference type="InterPro" id="IPR043502">
    <property type="entry name" value="DNA/RNA_pol_sf"/>
</dbReference>
<evidence type="ECO:0000256" key="7">
    <source>
        <dbReference type="ARBA" id="ARBA00049244"/>
    </source>
</evidence>
<dbReference type="OrthoDB" id="2414538at2759"/>